<gene>
    <name evidence="1" type="ORF">H6G97_47180</name>
</gene>
<organism evidence="1 2">
    <name type="scientific">Nostoc flagelliforme FACHB-838</name>
    <dbReference type="NCBI Taxonomy" id="2692904"/>
    <lineage>
        <taxon>Bacteria</taxon>
        <taxon>Bacillati</taxon>
        <taxon>Cyanobacteriota</taxon>
        <taxon>Cyanophyceae</taxon>
        <taxon>Nostocales</taxon>
        <taxon>Nostocaceae</taxon>
        <taxon>Nostoc</taxon>
    </lineage>
</organism>
<protein>
    <submittedName>
        <fullName evidence="1">Uncharacterized protein</fullName>
    </submittedName>
</protein>
<name>A0ABR8E4Y4_9NOSO</name>
<proteinExistence type="predicted"/>
<keyword evidence="2" id="KW-1185">Reference proteome</keyword>
<dbReference type="EMBL" id="JACJSI010000463">
    <property type="protein sequence ID" value="MBD2536463.1"/>
    <property type="molecule type" value="Genomic_DNA"/>
</dbReference>
<dbReference type="RefSeq" id="WP_190947181.1">
    <property type="nucleotide sequence ID" value="NZ_JACJSI010000463.1"/>
</dbReference>
<evidence type="ECO:0000313" key="1">
    <source>
        <dbReference type="EMBL" id="MBD2536463.1"/>
    </source>
</evidence>
<sequence length="127" mass="14346">MNSQNELLKQQLIEAISCQNLQEIPKILTLAQLEDETRILKEALVQVEYANFVWFLQEYVGKESYQQAVKDVSTSMTQKLVQGGFKAGVDFNLHSDGRMLASKEANEYLENYQVNSDPTLGINLTGT</sequence>
<dbReference type="Proteomes" id="UP000623440">
    <property type="component" value="Unassembled WGS sequence"/>
</dbReference>
<accession>A0ABR8E4Y4</accession>
<evidence type="ECO:0000313" key="2">
    <source>
        <dbReference type="Proteomes" id="UP000623440"/>
    </source>
</evidence>
<reference evidence="1 2" key="1">
    <citation type="journal article" date="2020" name="ISME J.">
        <title>Comparative genomics reveals insights into cyanobacterial evolution and habitat adaptation.</title>
        <authorList>
            <person name="Chen M.Y."/>
            <person name="Teng W.K."/>
            <person name="Zhao L."/>
            <person name="Hu C.X."/>
            <person name="Zhou Y.K."/>
            <person name="Han B.P."/>
            <person name="Song L.R."/>
            <person name="Shu W.S."/>
        </authorList>
    </citation>
    <scope>NUCLEOTIDE SEQUENCE [LARGE SCALE GENOMIC DNA]</scope>
    <source>
        <strain evidence="1 2">FACHB-838</strain>
    </source>
</reference>
<comment type="caution">
    <text evidence="1">The sequence shown here is derived from an EMBL/GenBank/DDBJ whole genome shotgun (WGS) entry which is preliminary data.</text>
</comment>